<keyword evidence="3" id="KW-1185">Reference proteome</keyword>
<evidence type="ECO:0000313" key="3">
    <source>
        <dbReference type="Proteomes" id="UP001147752"/>
    </source>
</evidence>
<reference evidence="2" key="2">
    <citation type="journal article" date="2023" name="IMA Fungus">
        <title>Comparative genomic study of the Penicillium genus elucidates a diverse pangenome and 15 lateral gene transfer events.</title>
        <authorList>
            <person name="Petersen C."/>
            <person name="Sorensen T."/>
            <person name="Nielsen M.R."/>
            <person name="Sondergaard T.E."/>
            <person name="Sorensen J.L."/>
            <person name="Fitzpatrick D.A."/>
            <person name="Frisvad J.C."/>
            <person name="Nielsen K.L."/>
        </authorList>
    </citation>
    <scope>NUCLEOTIDE SEQUENCE</scope>
    <source>
        <strain evidence="2">IBT 3081</strain>
    </source>
</reference>
<reference evidence="2" key="1">
    <citation type="submission" date="2022-12" db="EMBL/GenBank/DDBJ databases">
        <authorList>
            <person name="Petersen C."/>
        </authorList>
    </citation>
    <scope>NUCLEOTIDE SEQUENCE</scope>
    <source>
        <strain evidence="2">IBT 3081</strain>
    </source>
</reference>
<feature type="compositionally biased region" description="Polar residues" evidence="1">
    <location>
        <begin position="18"/>
        <end position="28"/>
    </location>
</feature>
<protein>
    <submittedName>
        <fullName evidence="2">Uncharacterized protein</fullName>
    </submittedName>
</protein>
<feature type="region of interest" description="Disordered" evidence="1">
    <location>
        <begin position="194"/>
        <end position="270"/>
    </location>
</feature>
<evidence type="ECO:0000256" key="1">
    <source>
        <dbReference type="SAM" id="MobiDB-lite"/>
    </source>
</evidence>
<comment type="caution">
    <text evidence="2">The sequence shown here is derived from an EMBL/GenBank/DDBJ whole genome shotgun (WGS) entry which is preliminary data.</text>
</comment>
<accession>A0A9W9RIG2</accession>
<evidence type="ECO:0000313" key="2">
    <source>
        <dbReference type="EMBL" id="KAJ5360150.1"/>
    </source>
</evidence>
<dbReference type="AlphaFoldDB" id="A0A9W9RIG2"/>
<dbReference type="RefSeq" id="XP_056575636.1">
    <property type="nucleotide sequence ID" value="XM_056727064.1"/>
</dbReference>
<dbReference type="EMBL" id="JAPZBT010000004">
    <property type="protein sequence ID" value="KAJ5360150.1"/>
    <property type="molecule type" value="Genomic_DNA"/>
</dbReference>
<proteinExistence type="predicted"/>
<dbReference type="GeneID" id="81466247"/>
<dbReference type="OrthoDB" id="4324085at2759"/>
<dbReference type="Proteomes" id="UP001147752">
    <property type="component" value="Unassembled WGS sequence"/>
</dbReference>
<name>A0A9W9RIG2_9EURO</name>
<organism evidence="2 3">
    <name type="scientific">Penicillium concentricum</name>
    <dbReference type="NCBI Taxonomy" id="293559"/>
    <lineage>
        <taxon>Eukaryota</taxon>
        <taxon>Fungi</taxon>
        <taxon>Dikarya</taxon>
        <taxon>Ascomycota</taxon>
        <taxon>Pezizomycotina</taxon>
        <taxon>Eurotiomycetes</taxon>
        <taxon>Eurotiomycetidae</taxon>
        <taxon>Eurotiales</taxon>
        <taxon>Aspergillaceae</taxon>
        <taxon>Penicillium</taxon>
    </lineage>
</organism>
<feature type="region of interest" description="Disordered" evidence="1">
    <location>
        <begin position="1"/>
        <end position="30"/>
    </location>
</feature>
<gene>
    <name evidence="2" type="ORF">N7517_009341</name>
</gene>
<sequence>MGDRRPLTQGQHPGGASGVSSGETNMTISPYPELQHDLGEVYRKYKQYAEIITEGVPLAPLFYDSIFCSEVEKTAARIFGQPRPRMVGGDTQNPIEWTDVLREMLTPRDFQRQPNGMYLCCVRGSLIEITEANYIEILTGVTERLLQPLQNLSDEQKETRVRLKLSSNLHQTHHNLVQFANTIRASIEALNGSPSIDVANSGPTGHEVQPPTPLVKTEDASHATGTAADNEHAEGSRGSKRPPPESYYSEEWSKPHPGRRYSQLEEEEGPEFVKSLVDKGSTTTEVEEEYAHIFGVTRTAGAIFKKFKIKGTWALLKPLREAKKQKTMSCYDRHTCSPYGVGAGWAQEDTEFMRWEGI</sequence>